<reference evidence="8" key="1">
    <citation type="submission" date="2018-12" db="EMBL/GenBank/DDBJ databases">
        <title>Novel natural products biosynthetic potential of the class Ktedonobacteria.</title>
        <authorList>
            <person name="Zheng Y."/>
            <person name="Saitou A."/>
            <person name="Wang C.M."/>
            <person name="Toyoda A."/>
            <person name="Minakuchi Y."/>
            <person name="Sekiguchi Y."/>
            <person name="Ueda K."/>
            <person name="Takano H."/>
            <person name="Sakai Y."/>
            <person name="Yokota A."/>
            <person name="Yabe S."/>
        </authorList>
    </citation>
    <scope>NUCLEOTIDE SEQUENCE</scope>
    <source>
        <strain evidence="8">COM3</strain>
    </source>
</reference>
<protein>
    <recommendedName>
        <fullName evidence="5">Glycerol operon regulatory protein</fullName>
    </recommendedName>
</protein>
<dbReference type="PANTHER" id="PTHR30136">
    <property type="entry name" value="HELIX-TURN-HELIX TRANSCRIPTIONAL REGULATOR, ICLR FAMILY"/>
    <property type="match status" value="1"/>
</dbReference>
<dbReference type="EMBL" id="AP019376">
    <property type="protein sequence ID" value="BBH86249.1"/>
    <property type="molecule type" value="Genomic_DNA"/>
</dbReference>
<dbReference type="FunFam" id="1.10.10.10:FF:000056">
    <property type="entry name" value="IclR family transcriptional regulator"/>
    <property type="match status" value="1"/>
</dbReference>
<dbReference type="SMART" id="SM00346">
    <property type="entry name" value="HTH_ICLR"/>
    <property type="match status" value="1"/>
</dbReference>
<evidence type="ECO:0000313" key="8">
    <source>
        <dbReference type="EMBL" id="BBH86249.1"/>
    </source>
</evidence>
<dbReference type="InterPro" id="IPR005471">
    <property type="entry name" value="Tscrpt_reg_IclR_N"/>
</dbReference>
<dbReference type="GO" id="GO:0045892">
    <property type="term" value="P:negative regulation of DNA-templated transcription"/>
    <property type="evidence" value="ECO:0007669"/>
    <property type="project" value="TreeGrafter"/>
</dbReference>
<dbReference type="AlphaFoldDB" id="A0A455SH37"/>
<feature type="domain" description="IclR-ED" evidence="7">
    <location>
        <begin position="79"/>
        <end position="263"/>
    </location>
</feature>
<evidence type="ECO:0000256" key="3">
    <source>
        <dbReference type="ARBA" id="ARBA00023163"/>
    </source>
</evidence>
<keyword evidence="1" id="KW-0805">Transcription regulation</keyword>
<feature type="domain" description="HTH iclR-type" evidence="6">
    <location>
        <begin position="16"/>
        <end position="78"/>
    </location>
</feature>
<dbReference type="SUPFAM" id="SSF46785">
    <property type="entry name" value="Winged helix' DNA-binding domain"/>
    <property type="match status" value="1"/>
</dbReference>
<evidence type="ECO:0000256" key="2">
    <source>
        <dbReference type="ARBA" id="ARBA00023125"/>
    </source>
</evidence>
<accession>A0A455SH37</accession>
<dbReference type="GO" id="GO:0003677">
    <property type="term" value="F:DNA binding"/>
    <property type="evidence" value="ECO:0007669"/>
    <property type="project" value="UniProtKB-KW"/>
</dbReference>
<organism evidence="8">
    <name type="scientific">Thermosporothrix sp. COM3</name>
    <dbReference type="NCBI Taxonomy" id="2490863"/>
    <lineage>
        <taxon>Bacteria</taxon>
        <taxon>Bacillati</taxon>
        <taxon>Chloroflexota</taxon>
        <taxon>Ktedonobacteria</taxon>
        <taxon>Ktedonobacterales</taxon>
        <taxon>Thermosporotrichaceae</taxon>
        <taxon>Thermosporothrix</taxon>
    </lineage>
</organism>
<dbReference type="GO" id="GO:0003700">
    <property type="term" value="F:DNA-binding transcription factor activity"/>
    <property type="evidence" value="ECO:0007669"/>
    <property type="project" value="TreeGrafter"/>
</dbReference>
<dbReference type="PANTHER" id="PTHR30136:SF24">
    <property type="entry name" value="HTH-TYPE TRANSCRIPTIONAL REPRESSOR ALLR"/>
    <property type="match status" value="1"/>
</dbReference>
<dbReference type="PROSITE" id="PS51078">
    <property type="entry name" value="ICLR_ED"/>
    <property type="match status" value="1"/>
</dbReference>
<dbReference type="InterPro" id="IPR036388">
    <property type="entry name" value="WH-like_DNA-bd_sf"/>
</dbReference>
<dbReference type="Gene3D" id="3.30.450.40">
    <property type="match status" value="1"/>
</dbReference>
<evidence type="ECO:0000256" key="5">
    <source>
        <dbReference type="ARBA" id="ARBA00070406"/>
    </source>
</evidence>
<proteinExistence type="predicted"/>
<gene>
    <name evidence="8" type="ORF">KTC_10000</name>
</gene>
<evidence type="ECO:0000259" key="7">
    <source>
        <dbReference type="PROSITE" id="PS51078"/>
    </source>
</evidence>
<name>A0A455SH37_9CHLR</name>
<dbReference type="Pfam" id="PF09339">
    <property type="entry name" value="HTH_IclR"/>
    <property type="match status" value="1"/>
</dbReference>
<sequence>MRALLWLEKGQAMSGVQSIERALDLLEYLAQSGGWVGVSELSNATGQPVATVHRLLSTLVARRYVIRDNQARRYALGPAFRRLAGVELPALDWSTLATPYLRQLVEISGETANLAIMARYRAVYVAQAQPPTRLVRMFTELGNKVPLHATGCGKVLLAYQPDSVVTSIIAQAGLPAFTDKTITDPDHLRQELELIRQRGYAMDNGEQEDGVRCLAVPVYGPDETVLAAMSISGPSSRLSNMQTPIMIPHLKRISAALTAALEEKHLLPLG</sequence>
<dbReference type="InterPro" id="IPR014757">
    <property type="entry name" value="Tscrpt_reg_IclR_C"/>
</dbReference>
<dbReference type="SUPFAM" id="SSF55781">
    <property type="entry name" value="GAF domain-like"/>
    <property type="match status" value="1"/>
</dbReference>
<dbReference type="InterPro" id="IPR029016">
    <property type="entry name" value="GAF-like_dom_sf"/>
</dbReference>
<keyword evidence="3" id="KW-0804">Transcription</keyword>
<comment type="function">
    <text evidence="4">May be an activator protein for the gylABX operon.</text>
</comment>
<dbReference type="Pfam" id="PF01614">
    <property type="entry name" value="IclR_C"/>
    <property type="match status" value="1"/>
</dbReference>
<keyword evidence="2" id="KW-0238">DNA-binding</keyword>
<dbReference type="InterPro" id="IPR050707">
    <property type="entry name" value="HTH_MetabolicPath_Reg"/>
</dbReference>
<evidence type="ECO:0000259" key="6">
    <source>
        <dbReference type="PROSITE" id="PS51077"/>
    </source>
</evidence>
<evidence type="ECO:0000256" key="1">
    <source>
        <dbReference type="ARBA" id="ARBA00023015"/>
    </source>
</evidence>
<dbReference type="PROSITE" id="PS51077">
    <property type="entry name" value="HTH_ICLR"/>
    <property type="match status" value="1"/>
</dbReference>
<evidence type="ECO:0000256" key="4">
    <source>
        <dbReference type="ARBA" id="ARBA00058938"/>
    </source>
</evidence>
<dbReference type="Gene3D" id="1.10.10.10">
    <property type="entry name" value="Winged helix-like DNA-binding domain superfamily/Winged helix DNA-binding domain"/>
    <property type="match status" value="1"/>
</dbReference>
<dbReference type="InterPro" id="IPR036390">
    <property type="entry name" value="WH_DNA-bd_sf"/>
</dbReference>